<evidence type="ECO:0000313" key="1">
    <source>
        <dbReference type="EMBL" id="OIR09783.1"/>
    </source>
</evidence>
<protein>
    <submittedName>
        <fullName evidence="1">Uncharacterized protein</fullName>
    </submittedName>
</protein>
<accession>A0A1J5SMT1</accession>
<comment type="caution">
    <text evidence="1">The sequence shown here is derived from an EMBL/GenBank/DDBJ whole genome shotgun (WGS) entry which is preliminary data.</text>
</comment>
<dbReference type="AlphaFoldDB" id="A0A1J5SMT1"/>
<dbReference type="EMBL" id="MLJW01000025">
    <property type="protein sequence ID" value="OIR09783.1"/>
    <property type="molecule type" value="Genomic_DNA"/>
</dbReference>
<gene>
    <name evidence="1" type="ORF">GALL_81890</name>
</gene>
<name>A0A1J5SMT1_9ZZZZ</name>
<reference evidence="1" key="1">
    <citation type="submission" date="2016-10" db="EMBL/GenBank/DDBJ databases">
        <title>Sequence of Gallionella enrichment culture.</title>
        <authorList>
            <person name="Poehlein A."/>
            <person name="Muehling M."/>
            <person name="Daniel R."/>
        </authorList>
    </citation>
    <scope>NUCLEOTIDE SEQUENCE</scope>
</reference>
<organism evidence="1">
    <name type="scientific">mine drainage metagenome</name>
    <dbReference type="NCBI Taxonomy" id="410659"/>
    <lineage>
        <taxon>unclassified sequences</taxon>
        <taxon>metagenomes</taxon>
        <taxon>ecological metagenomes</taxon>
    </lineage>
</organism>
<proteinExistence type="predicted"/>
<sequence>MTTNRQKTTRAKRTMQPSKKKFVSTKAQPLADELLQLNDDFAEFSDMSAFLCNAFAITLAEHEWLNEEIISGARICSNWLYSRTCKFKDDIRHVNTSYAEVVREKQNAK</sequence>